<feature type="domain" description="JmjC" evidence="1">
    <location>
        <begin position="157"/>
        <end position="326"/>
    </location>
</feature>
<dbReference type="Proteomes" id="UP000676310">
    <property type="component" value="Unassembled WGS sequence"/>
</dbReference>
<dbReference type="RefSeq" id="XP_043173099.1">
    <property type="nucleotide sequence ID" value="XM_043317164.1"/>
</dbReference>
<sequence>MARLSLKLGNSTVEELISRTREYDIAPFRKNTFTTECKNYINIIKHGEDVKPITAKEYWQCIEQSNSDWNNALVICTSTEARNLLQRSILRVPLLVPSELDDSPEKRSLAPEAQYASILRFRKYAEGDSVINMQDLSSKQVTRPLKMDTAFKRMNVPESPPINFLDIRPVCRNVLPWELDGLLDYSVLHEATEYGEMSNYEGTNHSDLSNKDSFALWGKKGVCSYPHIDEHGLYTGVLCEEGEKLWYSWSLTDQEREKWVISREQNERHPPERPGFPIPLRKGDLLIMPPGTVHAPLSLTNVVMRGFHIWCTRTMVQTARCALLDLRYPMITDDEPQKELRNKLQYLVRASKARLPPYA</sequence>
<dbReference type="EMBL" id="CAJRGZ010000025">
    <property type="protein sequence ID" value="CAG5180974.1"/>
    <property type="molecule type" value="Genomic_DNA"/>
</dbReference>
<dbReference type="AlphaFoldDB" id="A0A8J2I8M5"/>
<evidence type="ECO:0000259" key="1">
    <source>
        <dbReference type="PROSITE" id="PS51184"/>
    </source>
</evidence>
<organism evidence="2 3">
    <name type="scientific">Alternaria atra</name>
    <dbReference type="NCBI Taxonomy" id="119953"/>
    <lineage>
        <taxon>Eukaryota</taxon>
        <taxon>Fungi</taxon>
        <taxon>Dikarya</taxon>
        <taxon>Ascomycota</taxon>
        <taxon>Pezizomycotina</taxon>
        <taxon>Dothideomycetes</taxon>
        <taxon>Pleosporomycetidae</taxon>
        <taxon>Pleosporales</taxon>
        <taxon>Pleosporineae</taxon>
        <taxon>Pleosporaceae</taxon>
        <taxon>Alternaria</taxon>
        <taxon>Alternaria sect. Ulocladioides</taxon>
    </lineage>
</organism>
<comment type="caution">
    <text evidence="2">The sequence shown here is derived from an EMBL/GenBank/DDBJ whole genome shotgun (WGS) entry which is preliminary data.</text>
</comment>
<reference evidence="2" key="1">
    <citation type="submission" date="2021-05" db="EMBL/GenBank/DDBJ databases">
        <authorList>
            <person name="Stam R."/>
        </authorList>
    </citation>
    <scope>NUCLEOTIDE SEQUENCE</scope>
    <source>
        <strain evidence="2">CS162</strain>
    </source>
</reference>
<keyword evidence="3" id="KW-1185">Reference proteome</keyword>
<gene>
    <name evidence="2" type="ORF">ALTATR162_LOCUS9530</name>
</gene>
<dbReference type="OrthoDB" id="5324497at2759"/>
<dbReference type="InterPro" id="IPR003347">
    <property type="entry name" value="JmjC_dom"/>
</dbReference>
<protein>
    <recommendedName>
        <fullName evidence="1">JmjC domain-containing protein</fullName>
    </recommendedName>
</protein>
<proteinExistence type="predicted"/>
<accession>A0A8J2I8M5</accession>
<dbReference type="Pfam" id="PF08007">
    <property type="entry name" value="JmjC_2"/>
    <property type="match status" value="1"/>
</dbReference>
<dbReference type="GeneID" id="67021762"/>
<dbReference type="SUPFAM" id="SSF51197">
    <property type="entry name" value="Clavaminate synthase-like"/>
    <property type="match status" value="1"/>
</dbReference>
<evidence type="ECO:0000313" key="2">
    <source>
        <dbReference type="EMBL" id="CAG5180974.1"/>
    </source>
</evidence>
<evidence type="ECO:0000313" key="3">
    <source>
        <dbReference type="Proteomes" id="UP000676310"/>
    </source>
</evidence>
<dbReference type="PROSITE" id="PS51184">
    <property type="entry name" value="JMJC"/>
    <property type="match status" value="1"/>
</dbReference>
<name>A0A8J2I8M5_9PLEO</name>
<dbReference type="Gene3D" id="2.60.120.650">
    <property type="entry name" value="Cupin"/>
    <property type="match status" value="1"/>
</dbReference>